<keyword evidence="1 4" id="KW-0349">Heme</keyword>
<sequence>MRSLSVVLFALLAGIGMVDTAMAAGGADVLQQQCSSCHALTKPADASLDRLWERKGPDLYYAGVKFNREWLEAWLQNPTTIRPGGVMYAKVVKASADKTADTIDASKLTAHIKLNKADAGAAADALMKLGTDLDLVQKGAFKNGAPGPMAKMLFSKLRGCSSCHSAKEGSGGQSGPELADAGSRLQPDFMVAYINNPQKFDPHIWMPTLGLTDADVQKLTGYLITLKTAEAK</sequence>
<keyword evidence="5" id="KW-0732">Signal</keyword>
<proteinExistence type="predicted"/>
<feature type="domain" description="Cytochrome c" evidence="6">
    <location>
        <begin position="145"/>
        <end position="227"/>
    </location>
</feature>
<keyword evidence="8" id="KW-1185">Reference proteome</keyword>
<evidence type="ECO:0000256" key="5">
    <source>
        <dbReference type="SAM" id="SignalP"/>
    </source>
</evidence>
<dbReference type="InterPro" id="IPR036909">
    <property type="entry name" value="Cyt_c-like_dom_sf"/>
</dbReference>
<organism evidence="7 8">
    <name type="scientific">Rhodanobacter ginsenosidimutans</name>
    <dbReference type="NCBI Taxonomy" id="490571"/>
    <lineage>
        <taxon>Bacteria</taxon>
        <taxon>Pseudomonadati</taxon>
        <taxon>Pseudomonadota</taxon>
        <taxon>Gammaproteobacteria</taxon>
        <taxon>Lysobacterales</taxon>
        <taxon>Rhodanobacteraceae</taxon>
        <taxon>Rhodanobacter</taxon>
    </lineage>
</organism>
<dbReference type="SUPFAM" id="SSF46626">
    <property type="entry name" value="Cytochrome c"/>
    <property type="match status" value="2"/>
</dbReference>
<name>A0ABW0JR91_9GAMM</name>
<dbReference type="RefSeq" id="WP_377337516.1">
    <property type="nucleotide sequence ID" value="NZ_JALBWS010000015.1"/>
</dbReference>
<feature type="chain" id="PRO_5045810333" evidence="5">
    <location>
        <begin position="24"/>
        <end position="232"/>
    </location>
</feature>
<evidence type="ECO:0000256" key="1">
    <source>
        <dbReference type="ARBA" id="ARBA00022617"/>
    </source>
</evidence>
<keyword evidence="2 4" id="KW-0479">Metal-binding</keyword>
<dbReference type="Proteomes" id="UP001596018">
    <property type="component" value="Unassembled WGS sequence"/>
</dbReference>
<evidence type="ECO:0000256" key="2">
    <source>
        <dbReference type="ARBA" id="ARBA00022723"/>
    </source>
</evidence>
<comment type="caution">
    <text evidence="7">The sequence shown here is derived from an EMBL/GenBank/DDBJ whole genome shotgun (WGS) entry which is preliminary data.</text>
</comment>
<gene>
    <name evidence="7" type="ORF">ACFPK0_00250</name>
</gene>
<dbReference type="PROSITE" id="PS51007">
    <property type="entry name" value="CYTC"/>
    <property type="match status" value="2"/>
</dbReference>
<dbReference type="EMBL" id="JBHSMM010000001">
    <property type="protein sequence ID" value="MFC5438433.1"/>
    <property type="molecule type" value="Genomic_DNA"/>
</dbReference>
<feature type="domain" description="Cytochrome c" evidence="6">
    <location>
        <begin position="21"/>
        <end position="110"/>
    </location>
</feature>
<dbReference type="InterPro" id="IPR009056">
    <property type="entry name" value="Cyt_c-like_dom"/>
</dbReference>
<accession>A0ABW0JR91</accession>
<dbReference type="Gene3D" id="1.10.760.10">
    <property type="entry name" value="Cytochrome c-like domain"/>
    <property type="match status" value="2"/>
</dbReference>
<dbReference type="Pfam" id="PF00034">
    <property type="entry name" value="Cytochrom_C"/>
    <property type="match status" value="1"/>
</dbReference>
<protein>
    <submittedName>
        <fullName evidence="7">C-type cytochrome</fullName>
    </submittedName>
</protein>
<feature type="signal peptide" evidence="5">
    <location>
        <begin position="1"/>
        <end position="23"/>
    </location>
</feature>
<keyword evidence="3 4" id="KW-0408">Iron</keyword>
<reference evidence="8" key="1">
    <citation type="journal article" date="2019" name="Int. J. Syst. Evol. Microbiol.">
        <title>The Global Catalogue of Microorganisms (GCM) 10K type strain sequencing project: providing services to taxonomists for standard genome sequencing and annotation.</title>
        <authorList>
            <consortium name="The Broad Institute Genomics Platform"/>
            <consortium name="The Broad Institute Genome Sequencing Center for Infectious Disease"/>
            <person name="Wu L."/>
            <person name="Ma J."/>
        </authorList>
    </citation>
    <scope>NUCLEOTIDE SEQUENCE [LARGE SCALE GENOMIC DNA]</scope>
    <source>
        <strain evidence="8">KACC 12822</strain>
    </source>
</reference>
<evidence type="ECO:0000259" key="6">
    <source>
        <dbReference type="PROSITE" id="PS51007"/>
    </source>
</evidence>
<evidence type="ECO:0000313" key="8">
    <source>
        <dbReference type="Proteomes" id="UP001596018"/>
    </source>
</evidence>
<evidence type="ECO:0000256" key="4">
    <source>
        <dbReference type="PROSITE-ProRule" id="PRU00433"/>
    </source>
</evidence>
<evidence type="ECO:0000313" key="7">
    <source>
        <dbReference type="EMBL" id="MFC5438433.1"/>
    </source>
</evidence>
<evidence type="ECO:0000256" key="3">
    <source>
        <dbReference type="ARBA" id="ARBA00023004"/>
    </source>
</evidence>